<keyword evidence="1 8" id="KW-0004">4Fe-4S</keyword>
<accession>A0A6J4RIA5</accession>
<comment type="pathway">
    <text evidence="8">Purine metabolism; 7-cyano-7-deazaguanine biosynthesis.</text>
</comment>
<evidence type="ECO:0000313" key="10">
    <source>
        <dbReference type="EMBL" id="CAA9469597.1"/>
    </source>
</evidence>
<comment type="caution">
    <text evidence="8">Lacks conserved residue(s) required for the propagation of feature annotation.</text>
</comment>
<dbReference type="GO" id="GO:0000287">
    <property type="term" value="F:magnesium ion binding"/>
    <property type="evidence" value="ECO:0007669"/>
    <property type="project" value="UniProtKB-UniRule"/>
</dbReference>
<comment type="function">
    <text evidence="8">Catalyzes the complex heterocyclic radical-mediated conversion of 6-carboxy-5,6,7,8-tetrahydropterin (CPH4) to 7-carboxy-7-deazaguanine (CDG), a step common to the biosynthetic pathways of all 7-deazapurine-containing compounds.</text>
</comment>
<protein>
    <recommendedName>
        <fullName evidence="8">7-carboxy-7-deazaguanine synthase</fullName>
        <shortName evidence="8">CDG synthase</shortName>
        <ecNumber evidence="8">4.3.99.3</ecNumber>
    </recommendedName>
    <alternativeName>
        <fullName evidence="8">Queuosine biosynthesis protein QueE</fullName>
    </alternativeName>
</protein>
<comment type="subunit">
    <text evidence="8">Homodimer.</text>
</comment>
<dbReference type="InterPro" id="IPR007197">
    <property type="entry name" value="rSAM"/>
</dbReference>
<dbReference type="NCBIfam" id="TIGR03365">
    <property type="entry name" value="Bsubt_queE"/>
    <property type="match status" value="1"/>
</dbReference>
<keyword evidence="6 8" id="KW-0411">Iron-sulfur</keyword>
<dbReference type="SUPFAM" id="SSF102114">
    <property type="entry name" value="Radical SAM enzymes"/>
    <property type="match status" value="1"/>
</dbReference>
<comment type="cofactor">
    <cofactor evidence="8">
        <name>Mg(2+)</name>
        <dbReference type="ChEBI" id="CHEBI:18420"/>
    </cofactor>
</comment>
<comment type="similarity">
    <text evidence="8">Belongs to the radical SAM superfamily. 7-carboxy-7-deazaguanine synthase family.</text>
</comment>
<dbReference type="HAMAP" id="MF_00917">
    <property type="entry name" value="QueE"/>
    <property type="match status" value="1"/>
</dbReference>
<feature type="binding site" evidence="8">
    <location>
        <position position="46"/>
    </location>
    <ligand>
        <name>[4Fe-4S] cluster</name>
        <dbReference type="ChEBI" id="CHEBI:49883"/>
        <note>4Fe-4S-S-AdoMet</note>
    </ligand>
</feature>
<dbReference type="GO" id="GO:1904047">
    <property type="term" value="F:S-adenosyl-L-methionine binding"/>
    <property type="evidence" value="ECO:0007669"/>
    <property type="project" value="UniProtKB-UniRule"/>
</dbReference>
<keyword evidence="5 8" id="KW-0408">Iron</keyword>
<dbReference type="Gene3D" id="3.20.20.70">
    <property type="entry name" value="Aldolase class I"/>
    <property type="match status" value="1"/>
</dbReference>
<keyword evidence="3 8" id="KW-0479">Metal-binding</keyword>
<dbReference type="PROSITE" id="PS51918">
    <property type="entry name" value="RADICAL_SAM"/>
    <property type="match status" value="1"/>
</dbReference>
<dbReference type="InterPro" id="IPR024924">
    <property type="entry name" value="7-CO-7-deazaguanine_synth-like"/>
</dbReference>
<dbReference type="GO" id="GO:0016840">
    <property type="term" value="F:carbon-nitrogen lyase activity"/>
    <property type="evidence" value="ECO:0007669"/>
    <property type="project" value="UniProtKB-UniRule"/>
</dbReference>
<feature type="binding site" evidence="8">
    <location>
        <begin position="45"/>
        <end position="47"/>
    </location>
    <ligand>
        <name>S-adenosyl-L-methionine</name>
        <dbReference type="ChEBI" id="CHEBI:59789"/>
    </ligand>
</feature>
<dbReference type="AlphaFoldDB" id="A0A6J4RIA5"/>
<dbReference type="EMBL" id="CADCVI010000118">
    <property type="protein sequence ID" value="CAA9469597.1"/>
    <property type="molecule type" value="Genomic_DNA"/>
</dbReference>
<feature type="binding site" evidence="8">
    <location>
        <position position="39"/>
    </location>
    <ligand>
        <name>[4Fe-4S] cluster</name>
        <dbReference type="ChEBI" id="CHEBI:49883"/>
        <note>4Fe-4S-S-AdoMet</note>
    </ligand>
</feature>
<dbReference type="SFLD" id="SFLDF00357">
    <property type="entry name" value="ExsD-like"/>
    <property type="match status" value="1"/>
</dbReference>
<evidence type="ECO:0000256" key="6">
    <source>
        <dbReference type="ARBA" id="ARBA00023014"/>
    </source>
</evidence>
<dbReference type="Pfam" id="PF04055">
    <property type="entry name" value="Radical_SAM"/>
    <property type="match status" value="1"/>
</dbReference>
<evidence type="ECO:0000259" key="9">
    <source>
        <dbReference type="PROSITE" id="PS51918"/>
    </source>
</evidence>
<dbReference type="PANTHER" id="PTHR42836:SF1">
    <property type="entry name" value="7-CARBOXY-7-DEAZAGUANINE SYNTHASE"/>
    <property type="match status" value="1"/>
</dbReference>
<feature type="domain" description="Radical SAM core" evidence="9">
    <location>
        <begin position="26"/>
        <end position="243"/>
    </location>
</feature>
<dbReference type="PIRSF" id="PIRSF000370">
    <property type="entry name" value="QueE"/>
    <property type="match status" value="1"/>
</dbReference>
<comment type="catalytic activity">
    <reaction evidence="8">
        <text>6-carboxy-5,6,7,8-tetrahydropterin + H(+) = 7-carboxy-7-carbaguanine + NH4(+)</text>
        <dbReference type="Rhea" id="RHEA:27974"/>
        <dbReference type="ChEBI" id="CHEBI:15378"/>
        <dbReference type="ChEBI" id="CHEBI:28938"/>
        <dbReference type="ChEBI" id="CHEBI:61032"/>
        <dbReference type="ChEBI" id="CHEBI:61036"/>
        <dbReference type="EC" id="4.3.99.3"/>
    </reaction>
</comment>
<comment type="cofactor">
    <cofactor evidence="8">
        <name>S-adenosyl-L-methionine</name>
        <dbReference type="ChEBI" id="CHEBI:59789"/>
    </cofactor>
    <text evidence="8">Binds 1 S-adenosyl-L-methionine per subunit.</text>
</comment>
<dbReference type="UniPathway" id="UPA00391"/>
<keyword evidence="2 8" id="KW-0949">S-adenosyl-L-methionine</keyword>
<dbReference type="GO" id="GO:0051539">
    <property type="term" value="F:4 iron, 4 sulfur cluster binding"/>
    <property type="evidence" value="ECO:0007669"/>
    <property type="project" value="UniProtKB-UniRule"/>
</dbReference>
<reference evidence="10" key="1">
    <citation type="submission" date="2020-02" db="EMBL/GenBank/DDBJ databases">
        <authorList>
            <person name="Meier V. D."/>
        </authorList>
    </citation>
    <scope>NUCLEOTIDE SEQUENCE</scope>
    <source>
        <strain evidence="10">AVDCRST_MAG25</strain>
    </source>
</reference>
<sequence length="246" mass="27073">MKMASRDKTITVSEVFGPVIQGEGGVIGRPTVFVRTGGCDYRCSFCDSLFAVLPEHRGLWRRVGTEEIFNEVRKLSPRPILVTLSGGNPALQPLGDLVKLGHEHGYTFAIETQGTVSKPWFAELDHLTISPKPPSSNMETDWLKLDTCVEAGGPRTEVLLKVVVMDDADYAYAREVAARYPGVPMYLQVGNDNPPGAAPDDPTEPDVRGLLDRYAWLAEKVVVEGWNDVTVLPQLHVLVYGNRRGV</sequence>
<feature type="binding site" evidence="8">
    <location>
        <position position="87"/>
    </location>
    <ligand>
        <name>S-adenosyl-L-methionine</name>
        <dbReference type="ChEBI" id="CHEBI:59789"/>
    </ligand>
</feature>
<dbReference type="InterPro" id="IPR017742">
    <property type="entry name" value="Deazaguanine_synth"/>
</dbReference>
<keyword evidence="4 8" id="KW-0460">Magnesium</keyword>
<keyword evidence="8" id="KW-0671">Queuosine biosynthesis</keyword>
<dbReference type="InterPro" id="IPR013785">
    <property type="entry name" value="Aldolase_TIM"/>
</dbReference>
<dbReference type="InterPro" id="IPR058240">
    <property type="entry name" value="rSAM_sf"/>
</dbReference>
<dbReference type="PANTHER" id="PTHR42836">
    <property type="entry name" value="7-CARBOXY-7-DEAZAGUANINE SYNTHASE"/>
    <property type="match status" value="1"/>
</dbReference>
<proteinExistence type="inferred from homology"/>
<dbReference type="CDD" id="cd01335">
    <property type="entry name" value="Radical_SAM"/>
    <property type="match status" value="1"/>
</dbReference>
<feature type="binding site" evidence="8">
    <location>
        <position position="43"/>
    </location>
    <ligand>
        <name>[4Fe-4S] cluster</name>
        <dbReference type="ChEBI" id="CHEBI:49883"/>
        <note>4Fe-4S-S-AdoMet</note>
    </ligand>
</feature>
<keyword evidence="7 8" id="KW-0456">Lyase</keyword>
<evidence type="ECO:0000256" key="8">
    <source>
        <dbReference type="HAMAP-Rule" id="MF_00917"/>
    </source>
</evidence>
<feature type="binding site" evidence="8">
    <location>
        <position position="48"/>
    </location>
    <ligand>
        <name>Mg(2+)</name>
        <dbReference type="ChEBI" id="CHEBI:18420"/>
    </ligand>
</feature>
<dbReference type="EC" id="4.3.99.3" evidence="8"/>
<evidence type="ECO:0000256" key="2">
    <source>
        <dbReference type="ARBA" id="ARBA00022691"/>
    </source>
</evidence>
<comment type="cofactor">
    <cofactor evidence="8">
        <name>[4Fe-4S] cluster</name>
        <dbReference type="ChEBI" id="CHEBI:49883"/>
    </cofactor>
    <text evidence="8">Binds 1 [4Fe-4S] cluster. The cluster is coordinated with 3 cysteines and an exchangeable S-adenosyl-L-methionine.</text>
</comment>
<evidence type="ECO:0000256" key="5">
    <source>
        <dbReference type="ARBA" id="ARBA00023004"/>
    </source>
</evidence>
<evidence type="ECO:0000256" key="1">
    <source>
        <dbReference type="ARBA" id="ARBA00022485"/>
    </source>
</evidence>
<evidence type="ECO:0000256" key="7">
    <source>
        <dbReference type="ARBA" id="ARBA00023239"/>
    </source>
</evidence>
<dbReference type="GO" id="GO:0008616">
    <property type="term" value="P:tRNA queuosine(34) biosynthetic process"/>
    <property type="evidence" value="ECO:0007669"/>
    <property type="project" value="UniProtKB-UniRule"/>
</dbReference>
<name>A0A6J4RIA5_9ACTN</name>
<feature type="binding site" evidence="8">
    <location>
        <begin position="130"/>
        <end position="132"/>
    </location>
    <ligand>
        <name>S-adenosyl-L-methionine</name>
        <dbReference type="ChEBI" id="CHEBI:59789"/>
    </ligand>
</feature>
<dbReference type="SFLD" id="SFLDS00029">
    <property type="entry name" value="Radical_SAM"/>
    <property type="match status" value="1"/>
</dbReference>
<evidence type="ECO:0000256" key="4">
    <source>
        <dbReference type="ARBA" id="ARBA00022842"/>
    </source>
</evidence>
<organism evidence="10">
    <name type="scientific">uncultured Rubrobacteraceae bacterium</name>
    <dbReference type="NCBI Taxonomy" id="349277"/>
    <lineage>
        <taxon>Bacteria</taxon>
        <taxon>Bacillati</taxon>
        <taxon>Actinomycetota</taxon>
        <taxon>Rubrobacteria</taxon>
        <taxon>Rubrobacterales</taxon>
        <taxon>Rubrobacteraceae</taxon>
        <taxon>environmental samples</taxon>
    </lineage>
</organism>
<feature type="binding site" evidence="8">
    <location>
        <position position="85"/>
    </location>
    <ligand>
        <name>substrate</name>
    </ligand>
</feature>
<gene>
    <name evidence="8" type="primary">queE</name>
    <name evidence="10" type="ORF">AVDCRST_MAG25-1938</name>
</gene>
<feature type="binding site" evidence="8">
    <location>
        <position position="35"/>
    </location>
    <ligand>
        <name>substrate</name>
    </ligand>
</feature>
<feature type="binding site" evidence="8">
    <location>
        <begin position="20"/>
        <end position="22"/>
    </location>
    <ligand>
        <name>substrate</name>
    </ligand>
</feature>
<evidence type="ECO:0000256" key="3">
    <source>
        <dbReference type="ARBA" id="ARBA00022723"/>
    </source>
</evidence>